<dbReference type="InterPro" id="IPR025201">
    <property type="entry name" value="KdpD_TM"/>
</dbReference>
<dbReference type="CDD" id="cd01987">
    <property type="entry name" value="USP_KdpD-like"/>
    <property type="match status" value="1"/>
</dbReference>
<evidence type="ECO:0000256" key="5">
    <source>
        <dbReference type="ARBA" id="ARBA00022741"/>
    </source>
</evidence>
<feature type="transmembrane region" description="Helical" evidence="11">
    <location>
        <begin position="490"/>
        <end position="509"/>
    </location>
</feature>
<dbReference type="RefSeq" id="WP_186875199.1">
    <property type="nucleotide sequence ID" value="NZ_JACOPF010000001.1"/>
</dbReference>
<accession>A0A923RRP7</accession>
<keyword evidence="5" id="KW-0547">Nucleotide-binding</keyword>
<proteinExistence type="predicted"/>
<keyword evidence="9" id="KW-0902">Two-component regulatory system</keyword>
<keyword evidence="4 11" id="KW-0812">Transmembrane</keyword>
<dbReference type="InterPro" id="IPR027417">
    <property type="entry name" value="P-loop_NTPase"/>
</dbReference>
<name>A0A923RRP7_9FIRM</name>
<dbReference type="PANTHER" id="PTHR45569">
    <property type="entry name" value="SENSOR PROTEIN KDPD"/>
    <property type="match status" value="1"/>
</dbReference>
<evidence type="ECO:0000259" key="12">
    <source>
        <dbReference type="Pfam" id="PF02702"/>
    </source>
</evidence>
<reference evidence="14" key="1">
    <citation type="submission" date="2020-08" db="EMBL/GenBank/DDBJ databases">
        <title>Genome public.</title>
        <authorList>
            <person name="Liu C."/>
            <person name="Sun Q."/>
        </authorList>
    </citation>
    <scope>NUCLEOTIDE SEQUENCE</scope>
    <source>
        <strain evidence="14">NSJ-55</strain>
    </source>
</reference>
<dbReference type="GO" id="GO:0005737">
    <property type="term" value="C:cytoplasm"/>
    <property type="evidence" value="ECO:0007669"/>
    <property type="project" value="UniProtKB-ARBA"/>
</dbReference>
<evidence type="ECO:0000256" key="1">
    <source>
        <dbReference type="ARBA" id="ARBA00004141"/>
    </source>
</evidence>
<dbReference type="SUPFAM" id="SSF52402">
    <property type="entry name" value="Adenine nucleotide alpha hydrolases-like"/>
    <property type="match status" value="1"/>
</dbReference>
<sequence>MSEIGRAKPEELLKRIAEEEKRKKEETRGKLYIFLGYAAGVGKTYTMLETAHAMKKDGVDIVAGYIEPHDRPETREKEDGLEKIPPLMVEYKGIQLRELNLDEVLKRKPKVVLVDELAHTNAPGMRHQKRYEDIEEILDAGIHVYTTVNIQHLESLNDIVEKITGIHVKERIPDSVFDSATQVKLVDIEPDILIERLKEGKIYKSVQAERALNNFFAKEKLIALREIALRRMADKVNRVAIQEHLMRQNKEGREYYQGEHILTCISPSPTCAKVIRSASRLAYAFHAQFTALYVETPFLQNADESVKKMRDDNVHLAEALGAKIVSVFGEDVAFQIAEYSRVSSVTKIVLGRTNHRILFGQKKGTLTDQISEYIPDIDIYVIPDTGERQRKLLLRKPKKRYVNAKRTESLGMDILKEAAVLSSVTAIGFGMKQFGFLEADIIIMYLLGILILSVFTTRRFISVSAALISVLLFDWLFVEPLYSFAIYLKGYSATFAFMLAFALIISTIVSNERRQARESAKLVYRTELLLDNSRRMRRVDSVKDLLIELSGQVLKLMNLSVVFFIRKNGKTTGPWLFPKKGVSKEQLRNMVDSQERAVVDWVMVNQKRAGCCTHTLPGAKAMYLPIKSSDEIYGVMGIVLEEKREIPPFEYGLLTAMLNEAALVFARIYLVNRRRDS</sequence>
<organism evidence="14 15">
    <name type="scientific">Mediterraneibacter hominis</name>
    <dbReference type="NCBI Taxonomy" id="2763054"/>
    <lineage>
        <taxon>Bacteria</taxon>
        <taxon>Bacillati</taxon>
        <taxon>Bacillota</taxon>
        <taxon>Clostridia</taxon>
        <taxon>Lachnospirales</taxon>
        <taxon>Lachnospiraceae</taxon>
        <taxon>Mediterraneibacter</taxon>
    </lineage>
</organism>
<feature type="domain" description="Signal transduction histidine kinase osmosensitive K+ channel sensor N-terminal" evidence="12">
    <location>
        <begin position="28"/>
        <end position="236"/>
    </location>
</feature>
<evidence type="ECO:0000256" key="4">
    <source>
        <dbReference type="ARBA" id="ARBA00022692"/>
    </source>
</evidence>
<feature type="domain" description="Sensor protein KdpD transmembrane" evidence="13">
    <location>
        <begin position="418"/>
        <end position="520"/>
    </location>
</feature>
<dbReference type="EMBL" id="JACOPF010000001">
    <property type="protein sequence ID" value="MBC5688592.1"/>
    <property type="molecule type" value="Genomic_DNA"/>
</dbReference>
<dbReference type="InterPro" id="IPR038318">
    <property type="entry name" value="KdpD_sf"/>
</dbReference>
<dbReference type="Gene3D" id="3.40.50.620">
    <property type="entry name" value="HUPs"/>
    <property type="match status" value="1"/>
</dbReference>
<dbReference type="FunFam" id="3.40.50.300:FF:000483">
    <property type="entry name" value="Sensor histidine kinase KdpD"/>
    <property type="match status" value="1"/>
</dbReference>
<evidence type="ECO:0000256" key="7">
    <source>
        <dbReference type="ARBA" id="ARBA00022840"/>
    </source>
</evidence>
<keyword evidence="10 11" id="KW-0472">Membrane</keyword>
<evidence type="ECO:0000256" key="6">
    <source>
        <dbReference type="ARBA" id="ARBA00022777"/>
    </source>
</evidence>
<dbReference type="InterPro" id="IPR029016">
    <property type="entry name" value="GAF-like_dom_sf"/>
</dbReference>
<feature type="transmembrane region" description="Helical" evidence="11">
    <location>
        <begin position="460"/>
        <end position="478"/>
    </location>
</feature>
<comment type="caution">
    <text evidence="14">The sequence shown here is derived from an EMBL/GenBank/DDBJ whole genome shotgun (WGS) entry which is preliminary data.</text>
</comment>
<evidence type="ECO:0000256" key="8">
    <source>
        <dbReference type="ARBA" id="ARBA00022989"/>
    </source>
</evidence>
<keyword evidence="2" id="KW-0597">Phosphoprotein</keyword>
<dbReference type="Gene3D" id="3.30.450.40">
    <property type="match status" value="1"/>
</dbReference>
<keyword evidence="6 14" id="KW-0418">Kinase</keyword>
<evidence type="ECO:0000256" key="10">
    <source>
        <dbReference type="ARBA" id="ARBA00023136"/>
    </source>
</evidence>
<dbReference type="InterPro" id="IPR003852">
    <property type="entry name" value="Sig_transdc_His_kinase_KdpD_N"/>
</dbReference>
<dbReference type="SUPFAM" id="SSF52540">
    <property type="entry name" value="P-loop containing nucleoside triphosphate hydrolases"/>
    <property type="match status" value="1"/>
</dbReference>
<dbReference type="Gene3D" id="3.40.50.300">
    <property type="entry name" value="P-loop containing nucleotide triphosphate hydrolases"/>
    <property type="match status" value="1"/>
</dbReference>
<keyword evidence="15" id="KW-1185">Reference proteome</keyword>
<evidence type="ECO:0000256" key="3">
    <source>
        <dbReference type="ARBA" id="ARBA00022679"/>
    </source>
</evidence>
<comment type="subcellular location">
    <subcellularLocation>
        <location evidence="1">Membrane</location>
        <topology evidence="1">Multi-pass membrane protein</topology>
    </subcellularLocation>
</comment>
<keyword evidence="8 11" id="KW-1133">Transmembrane helix</keyword>
<evidence type="ECO:0000313" key="15">
    <source>
        <dbReference type="Proteomes" id="UP000652477"/>
    </source>
</evidence>
<dbReference type="InterPro" id="IPR014729">
    <property type="entry name" value="Rossmann-like_a/b/a_fold"/>
</dbReference>
<dbReference type="GO" id="GO:0005524">
    <property type="term" value="F:ATP binding"/>
    <property type="evidence" value="ECO:0007669"/>
    <property type="project" value="UniProtKB-KW"/>
</dbReference>
<dbReference type="Proteomes" id="UP000652477">
    <property type="component" value="Unassembled WGS sequence"/>
</dbReference>
<dbReference type="AlphaFoldDB" id="A0A923RRP7"/>
<evidence type="ECO:0000256" key="11">
    <source>
        <dbReference type="SAM" id="Phobius"/>
    </source>
</evidence>
<evidence type="ECO:0000256" key="9">
    <source>
        <dbReference type="ARBA" id="ARBA00023012"/>
    </source>
</evidence>
<dbReference type="Pfam" id="PF02702">
    <property type="entry name" value="KdpD"/>
    <property type="match status" value="1"/>
</dbReference>
<evidence type="ECO:0000313" key="14">
    <source>
        <dbReference type="EMBL" id="MBC5688592.1"/>
    </source>
</evidence>
<dbReference type="Pfam" id="PF13493">
    <property type="entry name" value="DUF4118"/>
    <property type="match status" value="1"/>
</dbReference>
<keyword evidence="3" id="KW-0808">Transferase</keyword>
<dbReference type="InterPro" id="IPR052023">
    <property type="entry name" value="Histidine_kinase_KdpD"/>
</dbReference>
<dbReference type="GO" id="GO:0000155">
    <property type="term" value="F:phosphorelay sensor kinase activity"/>
    <property type="evidence" value="ECO:0007669"/>
    <property type="project" value="InterPro"/>
</dbReference>
<dbReference type="GO" id="GO:0005886">
    <property type="term" value="C:plasma membrane"/>
    <property type="evidence" value="ECO:0007669"/>
    <property type="project" value="TreeGrafter"/>
</dbReference>
<feature type="transmembrane region" description="Helical" evidence="11">
    <location>
        <begin position="434"/>
        <end position="455"/>
    </location>
</feature>
<dbReference type="Gene3D" id="1.20.120.620">
    <property type="entry name" value="Backbone structure of the membrane domain of e. Coli histidine kinase receptor kdpd"/>
    <property type="match status" value="1"/>
</dbReference>
<protein>
    <submittedName>
        <fullName evidence="14">Sensor histidine kinase KdpD</fullName>
    </submittedName>
</protein>
<gene>
    <name evidence="14" type="ORF">H8S37_06565</name>
</gene>
<dbReference type="PANTHER" id="PTHR45569:SF1">
    <property type="entry name" value="SENSOR PROTEIN KDPD"/>
    <property type="match status" value="1"/>
</dbReference>
<evidence type="ECO:0000256" key="2">
    <source>
        <dbReference type="ARBA" id="ARBA00022553"/>
    </source>
</evidence>
<evidence type="ECO:0000259" key="13">
    <source>
        <dbReference type="Pfam" id="PF13493"/>
    </source>
</evidence>
<keyword evidence="7" id="KW-0067">ATP-binding</keyword>